<protein>
    <submittedName>
        <fullName evidence="1">Uncharacterized protein</fullName>
    </submittedName>
</protein>
<dbReference type="AlphaFoldDB" id="A0A3Q2C9R1"/>
<reference evidence="1" key="2">
    <citation type="submission" date="2025-09" db="UniProtKB">
        <authorList>
            <consortium name="Ensembl"/>
        </authorList>
    </citation>
    <scope>IDENTIFICATION</scope>
</reference>
<name>A0A3Q2C9R1_CYPVA</name>
<organism evidence="1 2">
    <name type="scientific">Cyprinodon variegatus</name>
    <name type="common">Sheepshead minnow</name>
    <dbReference type="NCBI Taxonomy" id="28743"/>
    <lineage>
        <taxon>Eukaryota</taxon>
        <taxon>Metazoa</taxon>
        <taxon>Chordata</taxon>
        <taxon>Craniata</taxon>
        <taxon>Vertebrata</taxon>
        <taxon>Euteleostomi</taxon>
        <taxon>Actinopterygii</taxon>
        <taxon>Neopterygii</taxon>
        <taxon>Teleostei</taxon>
        <taxon>Neoteleostei</taxon>
        <taxon>Acanthomorphata</taxon>
        <taxon>Ovalentaria</taxon>
        <taxon>Atherinomorphae</taxon>
        <taxon>Cyprinodontiformes</taxon>
        <taxon>Cyprinodontidae</taxon>
        <taxon>Cyprinodon</taxon>
    </lineage>
</organism>
<sequence>MSSVSSQPHFVFGPRSGGLELLDENTVLFTCGSRCVMQHCAQRWQRFLPGRQRAAEHLRLL</sequence>
<dbReference type="Proteomes" id="UP000265020">
    <property type="component" value="Unassembled WGS sequence"/>
</dbReference>
<keyword evidence="2" id="KW-1185">Reference proteome</keyword>
<evidence type="ECO:0000313" key="1">
    <source>
        <dbReference type="Ensembl" id="ENSCVAP00000001462.1"/>
    </source>
</evidence>
<dbReference type="Ensembl" id="ENSCVAT00000013389.1">
    <property type="protein sequence ID" value="ENSCVAP00000001462.1"/>
    <property type="gene ID" value="ENSCVAG00000002441.1"/>
</dbReference>
<accession>A0A3Q2C9R1</accession>
<evidence type="ECO:0000313" key="2">
    <source>
        <dbReference type="Proteomes" id="UP000265020"/>
    </source>
</evidence>
<proteinExistence type="predicted"/>
<reference evidence="1" key="1">
    <citation type="submission" date="2025-08" db="UniProtKB">
        <authorList>
            <consortium name="Ensembl"/>
        </authorList>
    </citation>
    <scope>IDENTIFICATION</scope>
</reference>